<evidence type="ECO:0000313" key="1">
    <source>
        <dbReference type="EMBL" id="CDX24895.1"/>
    </source>
</evidence>
<name>A0A090GA42_MESPL</name>
<protein>
    <submittedName>
        <fullName evidence="2">Uncharacterized protein</fullName>
    </submittedName>
</protein>
<reference evidence="2 4" key="1">
    <citation type="submission" date="2014-08" db="EMBL/GenBank/DDBJ databases">
        <authorList>
            <person name="Moulin Lionel"/>
        </authorList>
    </citation>
    <scope>NUCLEOTIDE SEQUENCE [LARGE SCALE GENOMIC DNA]</scope>
</reference>
<organism evidence="2 4">
    <name type="scientific">Mesorhizobium plurifarium</name>
    <dbReference type="NCBI Taxonomy" id="69974"/>
    <lineage>
        <taxon>Bacteria</taxon>
        <taxon>Pseudomonadati</taxon>
        <taxon>Pseudomonadota</taxon>
        <taxon>Alphaproteobacteria</taxon>
        <taxon>Hyphomicrobiales</taxon>
        <taxon>Phyllobacteriaceae</taxon>
        <taxon>Mesorhizobium</taxon>
    </lineage>
</organism>
<dbReference type="EMBL" id="CCNE01000029">
    <property type="protein sequence ID" value="CDX60311.1"/>
    <property type="molecule type" value="Genomic_DNA"/>
</dbReference>
<dbReference type="AlphaFoldDB" id="A0A090GA42"/>
<dbReference type="Proteomes" id="UP000045285">
    <property type="component" value="Unassembled WGS sequence"/>
</dbReference>
<keyword evidence="3" id="KW-1185">Reference proteome</keyword>
<evidence type="ECO:0000313" key="2">
    <source>
        <dbReference type="EMBL" id="CDX60311.1"/>
    </source>
</evidence>
<dbReference type="EMBL" id="CCMZ01000043">
    <property type="protein sequence ID" value="CDX24895.1"/>
    <property type="molecule type" value="Genomic_DNA"/>
</dbReference>
<sequence length="26" mass="2959">MDLSKQKINLGLPGEFVKLNSYYIST</sequence>
<accession>A0A090GA42</accession>
<evidence type="ECO:0000313" key="3">
    <source>
        <dbReference type="Proteomes" id="UP000045285"/>
    </source>
</evidence>
<reference evidence="3" key="2">
    <citation type="submission" date="2014-08" db="EMBL/GenBank/DDBJ databases">
        <authorList>
            <person name="Moulin L."/>
        </authorList>
    </citation>
    <scope>NUCLEOTIDE SEQUENCE [LARGE SCALE GENOMIC DNA]</scope>
</reference>
<dbReference type="Proteomes" id="UP000046122">
    <property type="component" value="Unassembled WGS sequence"/>
</dbReference>
<evidence type="ECO:0000313" key="4">
    <source>
        <dbReference type="Proteomes" id="UP000046122"/>
    </source>
</evidence>
<gene>
    <name evidence="1" type="ORF">MPL3356_480001</name>
    <name evidence="2" type="ORF">MPL3365_350001</name>
</gene>
<proteinExistence type="predicted"/>